<dbReference type="SUPFAM" id="SSF57903">
    <property type="entry name" value="FYVE/PHD zinc finger"/>
    <property type="match status" value="1"/>
</dbReference>
<feature type="region of interest" description="Disordered" evidence="7">
    <location>
        <begin position="209"/>
        <end position="236"/>
    </location>
</feature>
<feature type="compositionally biased region" description="Low complexity" evidence="7">
    <location>
        <begin position="1"/>
        <end position="22"/>
    </location>
</feature>
<reference evidence="10" key="1">
    <citation type="submission" date="2022-06" db="EMBL/GenBank/DDBJ databases">
        <authorList>
            <person name="Berger JAMES D."/>
            <person name="Berger JAMES D."/>
        </authorList>
    </citation>
    <scope>NUCLEOTIDE SEQUENCE [LARGE SCALE GENOMIC DNA]</scope>
</reference>
<dbReference type="SMART" id="SM00571">
    <property type="entry name" value="DDT"/>
    <property type="match status" value="1"/>
</dbReference>
<feature type="domain" description="DDT" evidence="9">
    <location>
        <begin position="349"/>
        <end position="409"/>
    </location>
</feature>
<dbReference type="Proteomes" id="UP000050795">
    <property type="component" value="Unassembled WGS sequence"/>
</dbReference>
<evidence type="ECO:0000313" key="10">
    <source>
        <dbReference type="Proteomes" id="UP000050795"/>
    </source>
</evidence>
<evidence type="ECO:0000256" key="2">
    <source>
        <dbReference type="ARBA" id="ARBA00022723"/>
    </source>
</evidence>
<dbReference type="PANTHER" id="PTHR45975:SF2">
    <property type="entry name" value="NUCLEOSOME-REMODELING FACTOR SUBUNIT BPTF"/>
    <property type="match status" value="1"/>
</dbReference>
<reference evidence="11" key="2">
    <citation type="submission" date="2023-11" db="UniProtKB">
        <authorList>
            <consortium name="WormBaseParasite"/>
        </authorList>
    </citation>
    <scope>IDENTIFICATION</scope>
</reference>
<feature type="compositionally biased region" description="Basic and acidic residues" evidence="7">
    <location>
        <begin position="130"/>
        <end position="157"/>
    </location>
</feature>
<feature type="compositionally biased region" description="Low complexity" evidence="7">
    <location>
        <begin position="271"/>
        <end position="294"/>
    </location>
</feature>
<feature type="region of interest" description="Disordered" evidence="7">
    <location>
        <begin position="259"/>
        <end position="294"/>
    </location>
</feature>
<feature type="region of interest" description="Disordered" evidence="7">
    <location>
        <begin position="1"/>
        <end position="23"/>
    </location>
</feature>
<proteinExistence type="predicted"/>
<feature type="region of interest" description="Disordered" evidence="7">
    <location>
        <begin position="71"/>
        <end position="172"/>
    </location>
</feature>
<dbReference type="InterPro" id="IPR038028">
    <property type="entry name" value="BPTF"/>
</dbReference>
<dbReference type="GO" id="GO:0006357">
    <property type="term" value="P:regulation of transcription by RNA polymerase II"/>
    <property type="evidence" value="ECO:0007669"/>
    <property type="project" value="InterPro"/>
</dbReference>
<name>A0AA85IPA8_TRIRE</name>
<dbReference type="PROSITE" id="PS50016">
    <property type="entry name" value="ZF_PHD_2"/>
    <property type="match status" value="1"/>
</dbReference>
<organism evidence="10 11">
    <name type="scientific">Trichobilharzia regenti</name>
    <name type="common">Nasal bird schistosome</name>
    <dbReference type="NCBI Taxonomy" id="157069"/>
    <lineage>
        <taxon>Eukaryota</taxon>
        <taxon>Metazoa</taxon>
        <taxon>Spiralia</taxon>
        <taxon>Lophotrochozoa</taxon>
        <taxon>Platyhelminthes</taxon>
        <taxon>Trematoda</taxon>
        <taxon>Digenea</taxon>
        <taxon>Strigeidida</taxon>
        <taxon>Schistosomatoidea</taxon>
        <taxon>Schistosomatidae</taxon>
        <taxon>Trichobilharzia</taxon>
    </lineage>
</organism>
<dbReference type="InterPro" id="IPR019786">
    <property type="entry name" value="Zinc_finger_PHD-type_CS"/>
</dbReference>
<accession>A0AA85IPA8</accession>
<keyword evidence="5" id="KW-0539">Nucleus</keyword>
<dbReference type="InterPro" id="IPR018501">
    <property type="entry name" value="DDT_dom"/>
</dbReference>
<dbReference type="InterPro" id="IPR001965">
    <property type="entry name" value="Znf_PHD"/>
</dbReference>
<feature type="domain" description="PHD-type" evidence="8">
    <location>
        <begin position="534"/>
        <end position="581"/>
    </location>
</feature>
<evidence type="ECO:0008006" key="12">
    <source>
        <dbReference type="Google" id="ProtNLM"/>
    </source>
</evidence>
<dbReference type="Pfam" id="PF02791">
    <property type="entry name" value="DDT"/>
    <property type="match status" value="1"/>
</dbReference>
<dbReference type="PROSITE" id="PS50827">
    <property type="entry name" value="DDT"/>
    <property type="match status" value="1"/>
</dbReference>
<evidence type="ECO:0000256" key="1">
    <source>
        <dbReference type="ARBA" id="ARBA00004123"/>
    </source>
</evidence>
<keyword evidence="4" id="KW-0862">Zinc</keyword>
<dbReference type="Gene3D" id="3.30.40.10">
    <property type="entry name" value="Zinc/RING finger domain, C3HC4 (zinc finger)"/>
    <property type="match status" value="1"/>
</dbReference>
<feature type="compositionally biased region" description="Basic residues" evidence="7">
    <location>
        <begin position="83"/>
        <end position="99"/>
    </location>
</feature>
<dbReference type="InterPro" id="IPR013083">
    <property type="entry name" value="Znf_RING/FYVE/PHD"/>
</dbReference>
<feature type="compositionally biased region" description="Acidic residues" evidence="7">
    <location>
        <begin position="660"/>
        <end position="669"/>
    </location>
</feature>
<evidence type="ECO:0000313" key="11">
    <source>
        <dbReference type="WBParaSite" id="TREG1_110650.1"/>
    </source>
</evidence>
<evidence type="ECO:0000256" key="7">
    <source>
        <dbReference type="SAM" id="MobiDB-lite"/>
    </source>
</evidence>
<protein>
    <recommendedName>
        <fullName evidence="12">PHD-type domain-containing protein</fullName>
    </recommendedName>
</protein>
<evidence type="ECO:0000256" key="5">
    <source>
        <dbReference type="ARBA" id="ARBA00023242"/>
    </source>
</evidence>
<dbReference type="GO" id="GO:0008270">
    <property type="term" value="F:zinc ion binding"/>
    <property type="evidence" value="ECO:0007669"/>
    <property type="project" value="UniProtKB-KW"/>
</dbReference>
<dbReference type="WBParaSite" id="TREG1_110650.1">
    <property type="protein sequence ID" value="TREG1_110650.1"/>
    <property type="gene ID" value="TREG1_110650"/>
</dbReference>
<dbReference type="SMART" id="SM00249">
    <property type="entry name" value="PHD"/>
    <property type="match status" value="1"/>
</dbReference>
<evidence type="ECO:0000259" key="9">
    <source>
        <dbReference type="PROSITE" id="PS50827"/>
    </source>
</evidence>
<dbReference type="GO" id="GO:0000978">
    <property type="term" value="F:RNA polymerase II cis-regulatory region sequence-specific DNA binding"/>
    <property type="evidence" value="ECO:0007669"/>
    <property type="project" value="TreeGrafter"/>
</dbReference>
<dbReference type="InterPro" id="IPR019787">
    <property type="entry name" value="Znf_PHD-finger"/>
</dbReference>
<sequence length="713" mass="78382">MDSSSAGTSGLVTAGAASSLAGAKKRTKVVFLNPVEITNWDQIKENSKQNVIGENDLINYEKMLKDDDAALIANSGSNDQKRQGKKRGRPKGSRNGARKRPVDPSQPWLESSDSDEPHLGLEDELDDDEYFRRLEEEKMREDAEEESRKRREMEARAAARANAQGRRGSTKNDAFIMHQYQTSALNSSNINQRESSTRNKRRGGYAALAGLVDPSDSSEDISELDDKSTRSGYQKSLDDIHEQNEDELGELASSPFRQSVLDMLPPPPSPGISSNSEEVNSVVKSEPSDNVSSVVDSSNAATIANTTVTSTSLNDAHTLKMLEMDPIELRFRAPPLSLPPSGNDLVCPREYLLDALSIYEVLRRYGSLLRLSPFRLEDFLACLISDENSNLLAETHMVLLKALLREDESNGTSMAPMDCKDSVNMTFYLLDRYNWPYLLANYLSSIKLTEAAARMSAINTMTGTGNIGGPTSSGGADAVLSAALFPDDLIPLNSDYPFVPIQSRIAVLRGLTNLFLATGQVRGDILREGLMAHEDYCRVCHQSGEVLCCDGCTSVFHLHCLNPPLSSVPTSSWICPVCVKQKTPGVTDCFSEAEKSGVAHYQEPIGKDRAGRLYWYISRRLIIEPVDFSQREPELMGFHDGVIDKVWEAECGCELIEKDEEMEDSDTDIDPNNAGENSGTGAVESTPGSTVIIMKASTHHLPSHQIVIVNQCR</sequence>
<keyword evidence="10" id="KW-1185">Reference proteome</keyword>
<dbReference type="GO" id="GO:0016589">
    <property type="term" value="C:NURF complex"/>
    <property type="evidence" value="ECO:0007669"/>
    <property type="project" value="InterPro"/>
</dbReference>
<comment type="subcellular location">
    <subcellularLocation>
        <location evidence="1">Nucleus</location>
    </subcellularLocation>
</comment>
<feature type="compositionally biased region" description="Low complexity" evidence="7">
    <location>
        <begin position="158"/>
        <end position="167"/>
    </location>
</feature>
<keyword evidence="2" id="KW-0479">Metal-binding</keyword>
<dbReference type="PROSITE" id="PS01359">
    <property type="entry name" value="ZF_PHD_1"/>
    <property type="match status" value="1"/>
</dbReference>
<keyword evidence="3 6" id="KW-0863">Zinc-finger</keyword>
<evidence type="ECO:0000256" key="6">
    <source>
        <dbReference type="PROSITE-ProRule" id="PRU00146"/>
    </source>
</evidence>
<dbReference type="PANTHER" id="PTHR45975">
    <property type="entry name" value="NUCLEOSOME-REMODELING FACTOR SUBUNIT BPTF"/>
    <property type="match status" value="1"/>
</dbReference>
<dbReference type="CDD" id="cd15532">
    <property type="entry name" value="PHD2_CHD_II"/>
    <property type="match status" value="1"/>
</dbReference>
<evidence type="ECO:0000256" key="3">
    <source>
        <dbReference type="ARBA" id="ARBA00022771"/>
    </source>
</evidence>
<dbReference type="Pfam" id="PF00628">
    <property type="entry name" value="PHD"/>
    <property type="match status" value="1"/>
</dbReference>
<evidence type="ECO:0000259" key="8">
    <source>
        <dbReference type="PROSITE" id="PS50016"/>
    </source>
</evidence>
<dbReference type="AlphaFoldDB" id="A0AA85IPA8"/>
<dbReference type="InterPro" id="IPR011011">
    <property type="entry name" value="Znf_FYVE_PHD"/>
</dbReference>
<evidence type="ECO:0000256" key="4">
    <source>
        <dbReference type="ARBA" id="ARBA00022833"/>
    </source>
</evidence>
<feature type="region of interest" description="Disordered" evidence="7">
    <location>
        <begin position="660"/>
        <end position="686"/>
    </location>
</feature>